<sequence>MSSPRPLNPHERCIFEAIEQGRLEAAAQISLEHDVRRFGPFFSSLASLVTSEPDASSDPTHPLFLAAADQEIAAFLGRLSVSVVRNRSVHQQALARAGIEQSPSTSVSVAAFENSDPNAQLSMLLSALQGFQDARRPAAAAASLRDLFEPAWLAHPVGARLGLWAALAGDDTVLRPLVDLALTLLTEEQAFHLLASYTGAFPAALAELVDLLAAVCCATDTPHAPDTEGRAFVLLLRLCHSAPLHHVSRARDALFRQHPAWSLDLQSVLSGAGAEPSRPDPSGVAAMAGDLRGLLLSDMEFVSFLSVFQPDRLLDRRLDLTAGASVPQLTHHTGASLPTLIRLQAVVHAVLFAQQPCDLGLHELQACLEAGGRLGELAAGLLLLLPDLPGQEALQPLGESLARVLAASSPAACAYMPLLLSRQSEVSPTDVGQLLAGFQLDLPAEVHDTAQQTFASAGAGDRLAGRPPLTRPGTGAQAPALGRSGPSHLLGAASAEHLVLAAAAALARARATHSHMSLLSVLAGQLDTCVQAWRQTAATAGDMALALRLLLLDCPDVAPAEWTDWLLAGLQSASTPGLLPFFEAYIEQSLRRAPADFAPPSETALLGLAQQPLSTALPAVVFPLMWNERLQKFAATLAPAASPDAQHPSGLLLERDKAELLYSADFLSTLPVELLLAQYATQAPGGGGGGGDGRGGHDGGSSHGIGGAAGPAAPGQALPSAGLLGLGATVPLPARGLTYAHLAHLLPHCQLSEEQALREVSLRLRSLWQNAFDPVLSSLGSDLDSAIDHVLFDGRSTWGELSAAGPGASPPGGPDGGPSPGRATPTQAGIASSPVCPLSPDDRVLLTLLALVAGDQDFLQATERGAGHSTPGGLGAAAHPRGLQRLALGGQAAAGALSAEVWARRRLRPWLDANPGPLDPGLPYPVQLAFIRGWVLFGLEDLRLATGLGQLDSLCTGLALGLRWLAGALASGTGVAGGPGGPGCHMLLECPGPSGVAHDLPPADRLYTGLAPGAGAGRARLPPQADDMEGAFSSLLAGQALAEAFALDVVELFAQSINELLDEATLAPDAVRLKLPILDRLAPYVSRLWKMSVRQSDASAGARLIKVLRPPMDILQGAMVWEKIFSGYLEACRVHIDNTYSEVRQRSVGTDKSHLTTISEASAALFRTTVTAAAHILLELGTTKAWETLLPGAVGQLDVHELLPLPQIRQVAGRRLNELLILYPDLAEGLHAGQGVPHAGGMWAVRHVPAMHCCFAVIPRMLDPRVSSPRRQAFAVQMSAILARKWPLPNWLPLARSIFTPGNLFSRSDPAWAKARLARDVAGLLDATGGSLTANALFLAASLGLHSDDCPTLLDSAWKQLDPLVPDAAFSVDEPDDA</sequence>
<feature type="region of interest" description="Disordered" evidence="1">
    <location>
        <begin position="457"/>
        <end position="477"/>
    </location>
</feature>
<dbReference type="PANTHER" id="PTHR28608">
    <property type="entry name" value="INTEGRATOR COMPLEX SUBUNIT 2"/>
    <property type="match status" value="1"/>
</dbReference>
<dbReference type="Pfam" id="PF14750">
    <property type="entry name" value="INTS2"/>
    <property type="match status" value="1"/>
</dbReference>
<feature type="region of interest" description="Disordered" evidence="1">
    <location>
        <begin position="801"/>
        <end position="833"/>
    </location>
</feature>
<reference evidence="2" key="1">
    <citation type="submission" date="2013-04" db="EMBL/GenBank/DDBJ databases">
        <title>The Genome Sequence of Fonticula alba ATCC 38817.</title>
        <authorList>
            <consortium name="The Broad Institute Genomics Platform"/>
            <person name="Russ C."/>
            <person name="Cuomo C."/>
            <person name="Burger G."/>
            <person name="Gray M.W."/>
            <person name="Holland P.W.H."/>
            <person name="King N."/>
            <person name="Lang F.B.F."/>
            <person name="Roger A.J."/>
            <person name="Ruiz-Trillo I."/>
            <person name="Brown M."/>
            <person name="Walker B."/>
            <person name="Young S."/>
            <person name="Zeng Q."/>
            <person name="Gargeya S."/>
            <person name="Fitzgerald M."/>
            <person name="Haas B."/>
            <person name="Abouelleil A."/>
            <person name="Allen A.W."/>
            <person name="Alvarado L."/>
            <person name="Arachchi H.M."/>
            <person name="Berlin A.M."/>
            <person name="Chapman S.B."/>
            <person name="Gainer-Dewar J."/>
            <person name="Goldberg J."/>
            <person name="Griggs A."/>
            <person name="Gujja S."/>
            <person name="Hansen M."/>
            <person name="Howarth C."/>
            <person name="Imamovic A."/>
            <person name="Ireland A."/>
            <person name="Larimer J."/>
            <person name="McCowan C."/>
            <person name="Murphy C."/>
            <person name="Pearson M."/>
            <person name="Poon T.W."/>
            <person name="Priest M."/>
            <person name="Roberts A."/>
            <person name="Saif S."/>
            <person name="Shea T."/>
            <person name="Sisk P."/>
            <person name="Sykes S."/>
            <person name="Wortman J."/>
            <person name="Nusbaum C."/>
            <person name="Birren B."/>
        </authorList>
    </citation>
    <scope>NUCLEOTIDE SEQUENCE [LARGE SCALE GENOMIC DNA]</scope>
    <source>
        <strain evidence="2">ATCC 38817</strain>
    </source>
</reference>
<dbReference type="InterPro" id="IPR029321">
    <property type="entry name" value="INTS2"/>
</dbReference>
<evidence type="ECO:0000313" key="2">
    <source>
        <dbReference type="EMBL" id="KCV72780.1"/>
    </source>
</evidence>
<dbReference type="RefSeq" id="XP_009492481.1">
    <property type="nucleotide sequence ID" value="XM_009494206.1"/>
</dbReference>
<protein>
    <submittedName>
        <fullName evidence="2">Uncharacterized protein</fullName>
    </submittedName>
</protein>
<dbReference type="GO" id="GO:0032039">
    <property type="term" value="C:integrator complex"/>
    <property type="evidence" value="ECO:0007669"/>
    <property type="project" value="InterPro"/>
</dbReference>
<evidence type="ECO:0000256" key="1">
    <source>
        <dbReference type="SAM" id="MobiDB-lite"/>
    </source>
</evidence>
<name>A0A058ZEE7_FONAL</name>
<dbReference type="PANTHER" id="PTHR28608:SF1">
    <property type="entry name" value="INTEGRATOR COMPLEX SUBUNIT 2"/>
    <property type="match status" value="1"/>
</dbReference>
<gene>
    <name evidence="2" type="ORF">H696_00359</name>
</gene>
<organism evidence="2">
    <name type="scientific">Fonticula alba</name>
    <name type="common">Slime mold</name>
    <dbReference type="NCBI Taxonomy" id="691883"/>
    <lineage>
        <taxon>Eukaryota</taxon>
        <taxon>Rotosphaerida</taxon>
        <taxon>Fonticulaceae</taxon>
        <taxon>Fonticula</taxon>
    </lineage>
</organism>
<feature type="compositionally biased region" description="Gly residues" evidence="1">
    <location>
        <begin position="686"/>
        <end position="709"/>
    </location>
</feature>
<dbReference type="GO" id="GO:0034472">
    <property type="term" value="P:snRNA 3'-end processing"/>
    <property type="evidence" value="ECO:0007669"/>
    <property type="project" value="TreeGrafter"/>
</dbReference>
<keyword evidence="3" id="KW-1185">Reference proteome</keyword>
<dbReference type="Proteomes" id="UP000030693">
    <property type="component" value="Unassembled WGS sequence"/>
</dbReference>
<dbReference type="GeneID" id="20525084"/>
<evidence type="ECO:0000313" key="3">
    <source>
        <dbReference type="Proteomes" id="UP000030693"/>
    </source>
</evidence>
<proteinExistence type="predicted"/>
<accession>A0A058ZEE7</accession>
<dbReference type="EMBL" id="KB932201">
    <property type="protein sequence ID" value="KCV72780.1"/>
    <property type="molecule type" value="Genomic_DNA"/>
</dbReference>
<feature type="region of interest" description="Disordered" evidence="1">
    <location>
        <begin position="686"/>
        <end position="713"/>
    </location>
</feature>